<keyword evidence="9" id="KW-0539">Nucleus</keyword>
<evidence type="ECO:0000313" key="13">
    <source>
        <dbReference type="EMBL" id="VUZ55927.1"/>
    </source>
</evidence>
<keyword evidence="7" id="KW-0804">Transcription</keyword>
<dbReference type="InterPro" id="IPR035500">
    <property type="entry name" value="NHR-like_dom_sf"/>
</dbReference>
<name>A0A0R3STE6_HYMDI</name>
<keyword evidence="3" id="KW-0863">Zinc-finger</keyword>
<dbReference type="Proteomes" id="UP000274504">
    <property type="component" value="Unassembled WGS sequence"/>
</dbReference>
<dbReference type="Proteomes" id="UP000321570">
    <property type="component" value="Unassembled WGS sequence"/>
</dbReference>
<dbReference type="STRING" id="6216.A0A0R3STE6"/>
<dbReference type="Gene3D" id="3.30.50.10">
    <property type="entry name" value="Erythroid Transcription Factor GATA-1, subunit A"/>
    <property type="match status" value="1"/>
</dbReference>
<feature type="domain" description="Nuclear receptor" evidence="11">
    <location>
        <begin position="30"/>
        <end position="109"/>
    </location>
</feature>
<evidence type="ECO:0000256" key="1">
    <source>
        <dbReference type="ARBA" id="ARBA00004123"/>
    </source>
</evidence>
<dbReference type="SMART" id="SM00399">
    <property type="entry name" value="ZnF_C4"/>
    <property type="match status" value="1"/>
</dbReference>
<dbReference type="Pfam" id="PF00105">
    <property type="entry name" value="zf-C4"/>
    <property type="match status" value="1"/>
</dbReference>
<keyword evidence="8" id="KW-0675">Receptor</keyword>
<evidence type="ECO:0000313" key="12">
    <source>
        <dbReference type="EMBL" id="VDL60988.1"/>
    </source>
</evidence>
<reference evidence="16" key="1">
    <citation type="submission" date="2017-02" db="UniProtKB">
        <authorList>
            <consortium name="WormBaseParasite"/>
        </authorList>
    </citation>
    <scope>IDENTIFICATION</scope>
</reference>
<evidence type="ECO:0000256" key="2">
    <source>
        <dbReference type="ARBA" id="ARBA00022723"/>
    </source>
</evidence>
<reference evidence="12 14" key="2">
    <citation type="submission" date="2018-11" db="EMBL/GenBank/DDBJ databases">
        <authorList>
            <consortium name="Pathogen Informatics"/>
        </authorList>
    </citation>
    <scope>NUCLEOTIDE SEQUENCE [LARGE SCALE GENOMIC DNA]</scope>
</reference>
<dbReference type="WBParaSite" id="HDID_0000867201-mRNA-1">
    <property type="protein sequence ID" value="HDID_0000867201-mRNA-1"/>
    <property type="gene ID" value="HDID_0000867201"/>
</dbReference>
<keyword evidence="5" id="KW-0805">Transcription regulation</keyword>
<dbReference type="InterPro" id="IPR000536">
    <property type="entry name" value="Nucl_hrmn_rcpt_lig-bd"/>
</dbReference>
<dbReference type="PANTHER" id="PTHR24083">
    <property type="entry name" value="NUCLEAR HORMONE RECEPTOR"/>
    <property type="match status" value="1"/>
</dbReference>
<feature type="region of interest" description="Disordered" evidence="10">
    <location>
        <begin position="1"/>
        <end position="21"/>
    </location>
</feature>
<dbReference type="PRINTS" id="PR00047">
    <property type="entry name" value="STROIDFINGER"/>
</dbReference>
<keyword evidence="2" id="KW-0479">Metal-binding</keyword>
<accession>A0A0R3STE6</accession>
<evidence type="ECO:0000313" key="15">
    <source>
        <dbReference type="Proteomes" id="UP000321570"/>
    </source>
</evidence>
<feature type="region of interest" description="Disordered" evidence="10">
    <location>
        <begin position="130"/>
        <end position="153"/>
    </location>
</feature>
<evidence type="ECO:0000259" key="11">
    <source>
        <dbReference type="PROSITE" id="PS51030"/>
    </source>
</evidence>
<dbReference type="PROSITE" id="PS51030">
    <property type="entry name" value="NUCLEAR_REC_DBD_2"/>
    <property type="match status" value="1"/>
</dbReference>
<keyword evidence="15" id="KW-1185">Reference proteome</keyword>
<dbReference type="FunFam" id="3.30.50.10:FF:000019">
    <property type="entry name" value="Nuclear receptor subfamily 2 group E member"/>
    <property type="match status" value="1"/>
</dbReference>
<dbReference type="Pfam" id="PF00104">
    <property type="entry name" value="Hormone_recep"/>
    <property type="match status" value="1"/>
</dbReference>
<dbReference type="EMBL" id="UYSG01011120">
    <property type="protein sequence ID" value="VDL60988.1"/>
    <property type="molecule type" value="Genomic_DNA"/>
</dbReference>
<keyword evidence="6" id="KW-0238">DNA-binding</keyword>
<evidence type="ECO:0000256" key="10">
    <source>
        <dbReference type="SAM" id="MobiDB-lite"/>
    </source>
</evidence>
<dbReference type="InterPro" id="IPR050274">
    <property type="entry name" value="Nuclear_hormone_rcpt_NR2"/>
</dbReference>
<evidence type="ECO:0000256" key="5">
    <source>
        <dbReference type="ARBA" id="ARBA00023015"/>
    </source>
</evidence>
<evidence type="ECO:0000256" key="9">
    <source>
        <dbReference type="ARBA" id="ARBA00023242"/>
    </source>
</evidence>
<dbReference type="AlphaFoldDB" id="A0A0R3STE6"/>
<evidence type="ECO:0000313" key="16">
    <source>
        <dbReference type="WBParaSite" id="HDID_0000867201-mRNA-1"/>
    </source>
</evidence>
<evidence type="ECO:0000256" key="7">
    <source>
        <dbReference type="ARBA" id="ARBA00023163"/>
    </source>
</evidence>
<keyword evidence="4" id="KW-0862">Zinc</keyword>
<dbReference type="GO" id="GO:0043565">
    <property type="term" value="F:sequence-specific DNA binding"/>
    <property type="evidence" value="ECO:0007669"/>
    <property type="project" value="InterPro"/>
</dbReference>
<proteinExistence type="predicted"/>
<evidence type="ECO:0000256" key="3">
    <source>
        <dbReference type="ARBA" id="ARBA00022771"/>
    </source>
</evidence>
<evidence type="ECO:0000256" key="6">
    <source>
        <dbReference type="ARBA" id="ARBA00023125"/>
    </source>
</evidence>
<dbReference type="GO" id="GO:0032502">
    <property type="term" value="P:developmental process"/>
    <property type="evidence" value="ECO:0007669"/>
    <property type="project" value="UniProtKB-ARBA"/>
</dbReference>
<feature type="compositionally biased region" description="Low complexity" evidence="10">
    <location>
        <begin position="12"/>
        <end position="21"/>
    </location>
</feature>
<gene>
    <name evidence="12" type="ORF">HDID_LOCUS8670</name>
    <name evidence="13" type="ORF">WMSIL1_LOCUS13678</name>
</gene>
<evidence type="ECO:0000256" key="8">
    <source>
        <dbReference type="ARBA" id="ARBA00023170"/>
    </source>
</evidence>
<dbReference type="PROSITE" id="PS00031">
    <property type="entry name" value="NUCLEAR_REC_DBD_1"/>
    <property type="match status" value="1"/>
</dbReference>
<dbReference type="SUPFAM" id="SSF57716">
    <property type="entry name" value="Glucocorticoid receptor-like (DNA-binding domain)"/>
    <property type="match status" value="1"/>
</dbReference>
<comment type="subcellular location">
    <subcellularLocation>
        <location evidence="1">Nucleus</location>
    </subcellularLocation>
</comment>
<feature type="compositionally biased region" description="Polar residues" evidence="10">
    <location>
        <begin position="1"/>
        <end position="11"/>
    </location>
</feature>
<organism evidence="16">
    <name type="scientific">Hymenolepis diminuta</name>
    <name type="common">Rat tapeworm</name>
    <dbReference type="NCBI Taxonomy" id="6216"/>
    <lineage>
        <taxon>Eukaryota</taxon>
        <taxon>Metazoa</taxon>
        <taxon>Spiralia</taxon>
        <taxon>Lophotrochozoa</taxon>
        <taxon>Platyhelminthes</taxon>
        <taxon>Cestoda</taxon>
        <taxon>Eucestoda</taxon>
        <taxon>Cyclophyllidea</taxon>
        <taxon>Hymenolepididae</taxon>
        <taxon>Hymenolepis</taxon>
    </lineage>
</organism>
<dbReference type="GO" id="GO:0006357">
    <property type="term" value="P:regulation of transcription by RNA polymerase II"/>
    <property type="evidence" value="ECO:0007669"/>
    <property type="project" value="UniProtKB-ARBA"/>
</dbReference>
<dbReference type="GO" id="GO:0005634">
    <property type="term" value="C:nucleus"/>
    <property type="evidence" value="ECO:0007669"/>
    <property type="project" value="UniProtKB-SubCell"/>
</dbReference>
<dbReference type="InterPro" id="IPR001628">
    <property type="entry name" value="Znf_hrmn_rcpt"/>
</dbReference>
<dbReference type="GO" id="GO:0008270">
    <property type="term" value="F:zinc ion binding"/>
    <property type="evidence" value="ECO:0007669"/>
    <property type="project" value="UniProtKB-KW"/>
</dbReference>
<protein>
    <submittedName>
        <fullName evidence="16">Nuclear receptor domain-containing protein</fullName>
    </submittedName>
</protein>
<dbReference type="InterPro" id="IPR013088">
    <property type="entry name" value="Znf_NHR/GATA"/>
</dbReference>
<dbReference type="EMBL" id="CABIJS010000697">
    <property type="protein sequence ID" value="VUZ55927.1"/>
    <property type="molecule type" value="Genomic_DNA"/>
</dbReference>
<sequence length="550" mass="61758">MFADSNTPIGKSSSSDFQQPTSSMGRILYDIPCKVCKDHSSGKHYGIYACDGCAGFFKRSIRRNRQYTCKSKNGQESSCRVDKPHRNQCRACRLKKCLEAGMNRDSVQHERGPRNSTLRRQVVMMLQDQLPSKQTRESAPSIPNQVRNLGTFNTRPTIPMSFSIPQTSHIHPIPSSSSPNNNPFFPDWLFPRRFYNFGSSVPPLPTPVTDPLELLLKTGLPFSLPNLQQHQTSSHAKSSIQRMDDERSVITTTTPESLKSQSTPTMTKAEAFGIDNLLNGSSHTKSQEIQQEIEKIEEEEKTKIPSETQPSQLQTTSIPTDEIAIFVNRILLSIMTWISITRPDRKLLHEILQPLNALPVLPTAFQLTPSEIASLLKSSWLRIFLLETVECFLRGEDIGKLSSFLATLSRFGPNSGSSNAVEMVESFVKFIIDYRPSSNEMNLLKTLSLFSFGENFSKQASNDRLSSLRIILHQNLPSYIQSCFPGTSEQKGRFLRCFNVVESLPEVACCLIRGALQKIYGFSEDNLEKMIERMTFAAVEAANHAAAKPH</sequence>
<reference evidence="13 15" key="3">
    <citation type="submission" date="2019-07" db="EMBL/GenBank/DDBJ databases">
        <authorList>
            <person name="Jastrzebski P J."/>
            <person name="Paukszto L."/>
            <person name="Jastrzebski P J."/>
        </authorList>
    </citation>
    <scope>NUCLEOTIDE SEQUENCE [LARGE SCALE GENOMIC DNA]</scope>
    <source>
        <strain evidence="13 15">WMS-il1</strain>
    </source>
</reference>
<evidence type="ECO:0000313" key="14">
    <source>
        <dbReference type="Proteomes" id="UP000274504"/>
    </source>
</evidence>
<dbReference type="GO" id="GO:0003700">
    <property type="term" value="F:DNA-binding transcription factor activity"/>
    <property type="evidence" value="ECO:0007669"/>
    <property type="project" value="InterPro"/>
</dbReference>
<dbReference type="SUPFAM" id="SSF48508">
    <property type="entry name" value="Nuclear receptor ligand-binding domain"/>
    <property type="match status" value="1"/>
</dbReference>
<dbReference type="Gene3D" id="1.10.565.10">
    <property type="entry name" value="Retinoid X Receptor"/>
    <property type="match status" value="1"/>
</dbReference>
<dbReference type="OrthoDB" id="5771769at2759"/>
<evidence type="ECO:0000256" key="4">
    <source>
        <dbReference type="ARBA" id="ARBA00022833"/>
    </source>
</evidence>